<evidence type="ECO:0000313" key="2">
    <source>
        <dbReference type="EMBL" id="KAK4095500.1"/>
    </source>
</evidence>
<gene>
    <name evidence="3" type="ORF">PCL_06713</name>
    <name evidence="2" type="ORF">Purlil1_296</name>
</gene>
<comment type="caution">
    <text evidence="3">The sequence shown here is derived from an EMBL/GenBank/DDBJ whole genome shotgun (WGS) entry which is preliminary data.</text>
</comment>
<keyword evidence="5" id="KW-1185">Reference proteome</keyword>
<feature type="region of interest" description="Disordered" evidence="1">
    <location>
        <begin position="225"/>
        <end position="251"/>
    </location>
</feature>
<proteinExistence type="predicted"/>
<evidence type="ECO:0000313" key="4">
    <source>
        <dbReference type="Proteomes" id="UP000245956"/>
    </source>
</evidence>
<reference evidence="3" key="1">
    <citation type="submission" date="2015-05" db="EMBL/GenBank/DDBJ databases">
        <authorList>
            <person name="Wang D.B."/>
            <person name="Wang M."/>
        </authorList>
    </citation>
    <scope>NUCLEOTIDE SEQUENCE</scope>
    <source>
        <strain evidence="3">36-1</strain>
    </source>
</reference>
<evidence type="ECO:0000256" key="1">
    <source>
        <dbReference type="SAM" id="MobiDB-lite"/>
    </source>
</evidence>
<dbReference type="Proteomes" id="UP001287286">
    <property type="component" value="Unassembled WGS sequence"/>
</dbReference>
<evidence type="ECO:0000313" key="5">
    <source>
        <dbReference type="Proteomes" id="UP001287286"/>
    </source>
</evidence>
<reference evidence="2 5" key="4">
    <citation type="journal article" date="2024" name="Microbiol. Resour. Announc.">
        <title>Genome annotations for the ascomycete fungi Trichoderma harzianum, Trichoderma aggressivum, and Purpureocillium lilacinum.</title>
        <authorList>
            <person name="Beijen E.P.W."/>
            <person name="Ohm R.A."/>
        </authorList>
    </citation>
    <scope>NUCLEOTIDE SEQUENCE [LARGE SCALE GENOMIC DNA]</scope>
    <source>
        <strain evidence="2 5">CBS 150709</strain>
    </source>
</reference>
<organism evidence="3 4">
    <name type="scientific">Purpureocillium lilacinum</name>
    <name type="common">Paecilomyces lilacinus</name>
    <dbReference type="NCBI Taxonomy" id="33203"/>
    <lineage>
        <taxon>Eukaryota</taxon>
        <taxon>Fungi</taxon>
        <taxon>Dikarya</taxon>
        <taxon>Ascomycota</taxon>
        <taxon>Pezizomycotina</taxon>
        <taxon>Sordariomycetes</taxon>
        <taxon>Hypocreomycetidae</taxon>
        <taxon>Hypocreales</taxon>
        <taxon>Ophiocordycipitaceae</taxon>
        <taxon>Purpureocillium</taxon>
    </lineage>
</organism>
<protein>
    <submittedName>
        <fullName evidence="3">Uncharacterized protein</fullName>
    </submittedName>
</protein>
<feature type="compositionally biased region" description="Polar residues" evidence="1">
    <location>
        <begin position="154"/>
        <end position="178"/>
    </location>
</feature>
<sequence>MDARGHSVQKPGEARIRATDGPATCLLASNIPGMSSGCMPSPPDLHPDVSPRSVTPVISICGAEASETTYFAGRWSGLGQCRAKRDEHASSAAQRREKIHGSGQVRHLHLWARVGGASFRQQQSCSPSTAITFGNPRQCKMQHLPTPPSLPSLWRQQPGRNVPASATQTRQDASMNELPSSRFPPAYFWVRSCERDYRAPYDRRSTGPMREVAPGRAACLVPRRLTDAPPIPPSAPLRPTAHRGLRPPGRW</sequence>
<dbReference type="EMBL" id="LCWV01000030">
    <property type="protein sequence ID" value="PWI65742.1"/>
    <property type="molecule type" value="Genomic_DNA"/>
</dbReference>
<reference evidence="2" key="3">
    <citation type="submission" date="2023-11" db="EMBL/GenBank/DDBJ databases">
        <authorList>
            <person name="Beijen E."/>
            <person name="Ohm R.A."/>
        </authorList>
    </citation>
    <scope>NUCLEOTIDE SEQUENCE</scope>
    <source>
        <strain evidence="2">CBS 150709</strain>
    </source>
</reference>
<dbReference type="AlphaFoldDB" id="A0A2U3DU15"/>
<dbReference type="Proteomes" id="UP000245956">
    <property type="component" value="Unassembled WGS sequence"/>
</dbReference>
<name>A0A2U3DU15_PURLI</name>
<reference evidence="3 4" key="2">
    <citation type="journal article" date="2016" name="Front. Microbiol.">
        <title>Genome and transcriptome sequences reveal the specific parasitism of the nematophagous Purpureocillium lilacinum 36-1.</title>
        <authorList>
            <person name="Xie J."/>
            <person name="Li S."/>
            <person name="Mo C."/>
            <person name="Xiao X."/>
            <person name="Peng D."/>
            <person name="Wang G."/>
            <person name="Xiao Y."/>
        </authorList>
    </citation>
    <scope>NUCLEOTIDE SEQUENCE [LARGE SCALE GENOMIC DNA]</scope>
    <source>
        <strain evidence="3 4">36-1</strain>
    </source>
</reference>
<evidence type="ECO:0000313" key="3">
    <source>
        <dbReference type="EMBL" id="PWI65742.1"/>
    </source>
</evidence>
<dbReference type="EMBL" id="JAWRVI010000001">
    <property type="protein sequence ID" value="KAK4095500.1"/>
    <property type="molecule type" value="Genomic_DNA"/>
</dbReference>
<accession>A0A2U3DU15</accession>
<feature type="region of interest" description="Disordered" evidence="1">
    <location>
        <begin position="153"/>
        <end position="178"/>
    </location>
</feature>